<name>A0A6J5KHS5_9CAUD</name>
<protein>
    <submittedName>
        <fullName evidence="1">Uncharacterized protein</fullName>
    </submittedName>
</protein>
<accession>A0A6J5KHS5</accession>
<proteinExistence type="predicted"/>
<dbReference type="EMBL" id="LR796150">
    <property type="protein sequence ID" value="CAB4121598.1"/>
    <property type="molecule type" value="Genomic_DNA"/>
</dbReference>
<gene>
    <name evidence="1" type="ORF">UFOVP15_42</name>
</gene>
<organism evidence="1">
    <name type="scientific">uncultured Caudovirales phage</name>
    <dbReference type="NCBI Taxonomy" id="2100421"/>
    <lineage>
        <taxon>Viruses</taxon>
        <taxon>Duplodnaviria</taxon>
        <taxon>Heunggongvirae</taxon>
        <taxon>Uroviricota</taxon>
        <taxon>Caudoviricetes</taxon>
        <taxon>Peduoviridae</taxon>
        <taxon>Maltschvirus</taxon>
        <taxon>Maltschvirus maltsch</taxon>
    </lineage>
</organism>
<sequence>MKLTEEQIWKCNNTINYEGGEVVDAVHICLDHQNVVDFARSIEREIGFARAELWIKRINDAVLAEREACAKVCEPQEEHDDPLTAWKIAIAIRARGQA</sequence>
<reference evidence="1" key="1">
    <citation type="submission" date="2020-04" db="EMBL/GenBank/DDBJ databases">
        <authorList>
            <person name="Chiriac C."/>
            <person name="Salcher M."/>
            <person name="Ghai R."/>
            <person name="Kavagutti S V."/>
        </authorList>
    </citation>
    <scope>NUCLEOTIDE SEQUENCE</scope>
</reference>
<evidence type="ECO:0000313" key="1">
    <source>
        <dbReference type="EMBL" id="CAB4121598.1"/>
    </source>
</evidence>